<name>A0ABN7S020_THEXY</name>
<dbReference type="Proteomes" id="UP000681526">
    <property type="component" value="Unassembled WGS sequence"/>
</dbReference>
<accession>A0ABN7S020</accession>
<dbReference type="EMBL" id="CAJRAY010000069">
    <property type="protein sequence ID" value="CAG5089738.1"/>
    <property type="molecule type" value="Genomic_DNA"/>
</dbReference>
<dbReference type="PANTHER" id="PTHR33744:SF15">
    <property type="entry name" value="CARBOHYDRATE DIACID REGULATOR"/>
    <property type="match status" value="1"/>
</dbReference>
<comment type="caution">
    <text evidence="2">The sequence shown here is derived from an EMBL/GenBank/DDBJ whole genome shotgun (WGS) entry which is preliminary data.</text>
</comment>
<evidence type="ECO:0000259" key="1">
    <source>
        <dbReference type="Pfam" id="PF13556"/>
    </source>
</evidence>
<dbReference type="InterPro" id="IPR051448">
    <property type="entry name" value="CdaR-like_regulators"/>
</dbReference>
<sequence>MELSWRSKLESLLGAPIMTAGLPLGERESAWQDIGLKPGDRIRSGDRFRLPDGTIRLIVSADDEKVEYVDLQPGDLTGREEQLLEWLLRELDRASHAEGSRERPLNREMQRFGEWIQEQIGAGRLQAAVPDEFNAGGRLNIEWIPFLLLADHAARANDAELEKLLQTYLETDVLLVPLRDQEWLILAPDSLLYEEGGGRGDIEETPEELLESVARGMHDMLTSEWLGENHIAVAHPIMPSAAVVDTVYLLRETVALGRRFHQGDTVHLPWNIHLERLLNSIPDEQRLRFIEQAASRTDLLLEPEIVTTLETFFAMNCNVSDTAKKLFIHRNTLLYRLDKLKQDTGLDVRLFRDAVLVKIILLLYKVTKRK</sequence>
<dbReference type="Pfam" id="PF13556">
    <property type="entry name" value="HTH_30"/>
    <property type="match status" value="1"/>
</dbReference>
<organism evidence="2 3">
    <name type="scientific">Thermobacillus xylanilyticus</name>
    <dbReference type="NCBI Taxonomy" id="76633"/>
    <lineage>
        <taxon>Bacteria</taxon>
        <taxon>Bacillati</taxon>
        <taxon>Bacillota</taxon>
        <taxon>Bacilli</taxon>
        <taxon>Bacillales</taxon>
        <taxon>Paenibacillaceae</taxon>
        <taxon>Thermobacillus</taxon>
    </lineage>
</organism>
<protein>
    <submittedName>
        <fullName evidence="2">YxkF</fullName>
    </submittedName>
</protein>
<dbReference type="SUPFAM" id="SSF46689">
    <property type="entry name" value="Homeodomain-like"/>
    <property type="match status" value="1"/>
</dbReference>
<dbReference type="InterPro" id="IPR042070">
    <property type="entry name" value="PucR_C-HTH_sf"/>
</dbReference>
<dbReference type="RefSeq" id="WP_213485010.1">
    <property type="nucleotide sequence ID" value="NZ_CAJRAY010000069.1"/>
</dbReference>
<evidence type="ECO:0000313" key="2">
    <source>
        <dbReference type="EMBL" id="CAG5089738.1"/>
    </source>
</evidence>
<proteinExistence type="predicted"/>
<dbReference type="InterPro" id="IPR025736">
    <property type="entry name" value="PucR_C-HTH_dom"/>
</dbReference>
<gene>
    <name evidence="2" type="primary">txxe 1874-yxkF</name>
    <name evidence="2" type="ORF">TXXE_13350</name>
</gene>
<keyword evidence="3" id="KW-1185">Reference proteome</keyword>
<dbReference type="Gene3D" id="1.10.10.2840">
    <property type="entry name" value="PucR C-terminal helix-turn-helix domain"/>
    <property type="match status" value="1"/>
</dbReference>
<dbReference type="InterPro" id="IPR009057">
    <property type="entry name" value="Homeodomain-like_sf"/>
</dbReference>
<dbReference type="PANTHER" id="PTHR33744">
    <property type="entry name" value="CARBOHYDRATE DIACID REGULATOR"/>
    <property type="match status" value="1"/>
</dbReference>
<reference evidence="2 3" key="1">
    <citation type="submission" date="2021-04" db="EMBL/GenBank/DDBJ databases">
        <authorList>
            <person name="Rakotoarivonina H."/>
        </authorList>
    </citation>
    <scope>NUCLEOTIDE SEQUENCE [LARGE SCALE GENOMIC DNA]</scope>
    <source>
        <strain evidence="2 3">XE</strain>
    </source>
</reference>
<evidence type="ECO:0000313" key="3">
    <source>
        <dbReference type="Proteomes" id="UP000681526"/>
    </source>
</evidence>
<feature type="domain" description="PucR C-terminal helix-turn-helix" evidence="1">
    <location>
        <begin position="306"/>
        <end position="361"/>
    </location>
</feature>